<dbReference type="EMBL" id="FTOI01000011">
    <property type="protein sequence ID" value="SIS91557.1"/>
    <property type="molecule type" value="Genomic_DNA"/>
</dbReference>
<dbReference type="Proteomes" id="UP000185839">
    <property type="component" value="Unassembled WGS sequence"/>
</dbReference>
<proteinExistence type="predicted"/>
<evidence type="ECO:0000259" key="4">
    <source>
        <dbReference type="PROSITE" id="PS51635"/>
    </source>
</evidence>
<feature type="transmembrane region" description="Helical" evidence="3">
    <location>
        <begin position="168"/>
        <end position="188"/>
    </location>
</feature>
<dbReference type="AlphaFoldDB" id="A0A1N7MZL0"/>
<accession>A0A1N7MZL0</accession>
<dbReference type="PANTHER" id="PTHR46394">
    <property type="entry name" value="ANNEXIN"/>
    <property type="match status" value="1"/>
</dbReference>
<dbReference type="InterPro" id="IPR052580">
    <property type="entry name" value="Lipid_Hydrolase"/>
</dbReference>
<keyword evidence="3" id="KW-1133">Transmembrane helix</keyword>
<dbReference type="InterPro" id="IPR002641">
    <property type="entry name" value="PNPLA_dom"/>
</dbReference>
<keyword evidence="6" id="KW-1185">Reference proteome</keyword>
<dbReference type="Gene3D" id="3.40.1090.10">
    <property type="entry name" value="Cytosolic phospholipase A2 catalytic domain"/>
    <property type="match status" value="2"/>
</dbReference>
<dbReference type="GO" id="GO:0016042">
    <property type="term" value="P:lipid catabolic process"/>
    <property type="evidence" value="ECO:0007669"/>
    <property type="project" value="UniProtKB-UniRule"/>
</dbReference>
<keyword evidence="2" id="KW-0442">Lipid degradation</keyword>
<keyword evidence="3" id="KW-0472">Membrane</keyword>
<gene>
    <name evidence="5" type="ORF">SAMN05421789_1116</name>
</gene>
<keyword evidence="2" id="KW-0378">Hydrolase</keyword>
<feature type="transmembrane region" description="Helical" evidence="3">
    <location>
        <begin position="76"/>
        <end position="96"/>
    </location>
</feature>
<feature type="transmembrane region" description="Helical" evidence="3">
    <location>
        <begin position="142"/>
        <end position="162"/>
    </location>
</feature>
<feature type="domain" description="PNPLA" evidence="4">
    <location>
        <begin position="50"/>
        <end position="392"/>
    </location>
</feature>
<dbReference type="PANTHER" id="PTHR46394:SF1">
    <property type="entry name" value="PNPLA DOMAIN-CONTAINING PROTEIN"/>
    <property type="match status" value="1"/>
</dbReference>
<sequence length="527" mass="60598">MITQQQFEQVLADQQLDSASKEKLKSLYEKIASKEFSDILDHSGNQYVNFVQEGGGVWGVALVGYLYALESFGIRFLRIAGTSAGAINTMLIAAMGDRSKNKSTRIKDLLFQWKFEEFMDGKSIVKQMASRILKSKNYMKRIGLSIFFLFLLIIIFPFLILFLKINPWYYSIPFLGLSLLIYVILHYYHLFKVNHIGLNPGNAFENKLKSALDHFNIKSVSNLNEEYNQNGRKLNLNYRFGNGEEYYNNAIENIKNIHQKELANIDIPKFNYFLNAAQSSDIYKENPFTLLRSDYTIIATDINAKIKVELPKMANLYWTNTDLSIISPAKFVRASMSVPYFFEPMITKIDIAKDSIVQAWKFWLNAEPAAIFEEGVFVDGGSISNFPIDIFHESDIFYPRIPVFGVRLVDQAEMGETRGPGSENILKSPGSFLGAIFDTLKGYNDKTFLTKYTFYSTHSIQYVDCSPSNWLNFFMQDDEKTILFNKGFRAGLDFLEKFDWEDYKYERMLVALKEKGILKQEAKPNVG</sequence>
<dbReference type="GO" id="GO:0016787">
    <property type="term" value="F:hydrolase activity"/>
    <property type="evidence" value="ECO:0007669"/>
    <property type="project" value="UniProtKB-UniRule"/>
</dbReference>
<dbReference type="OrthoDB" id="9770965at2"/>
<feature type="short sequence motif" description="GXGXXG" evidence="2">
    <location>
        <begin position="54"/>
        <end position="59"/>
    </location>
</feature>
<protein>
    <submittedName>
        <fullName evidence="5">NTE family protein</fullName>
    </submittedName>
</protein>
<keyword evidence="3" id="KW-0812">Transmembrane</keyword>
<keyword evidence="1 2" id="KW-0443">Lipid metabolism</keyword>
<evidence type="ECO:0000256" key="1">
    <source>
        <dbReference type="ARBA" id="ARBA00023098"/>
    </source>
</evidence>
<feature type="active site" description="Nucleophile" evidence="2">
    <location>
        <position position="83"/>
    </location>
</feature>
<dbReference type="RefSeq" id="WP_084566510.1">
    <property type="nucleotide sequence ID" value="NZ_FTOI01000011.1"/>
</dbReference>
<dbReference type="Pfam" id="PF01734">
    <property type="entry name" value="Patatin"/>
    <property type="match status" value="1"/>
</dbReference>
<feature type="short sequence motif" description="DGA/G" evidence="2">
    <location>
        <begin position="379"/>
        <end position="381"/>
    </location>
</feature>
<reference evidence="6" key="1">
    <citation type="submission" date="2017-01" db="EMBL/GenBank/DDBJ databases">
        <authorList>
            <person name="Varghese N."/>
            <person name="Submissions S."/>
        </authorList>
    </citation>
    <scope>NUCLEOTIDE SEQUENCE [LARGE SCALE GENOMIC DNA]</scope>
    <source>
        <strain evidence="6">DSM 23145</strain>
    </source>
</reference>
<dbReference type="InterPro" id="IPR016035">
    <property type="entry name" value="Acyl_Trfase/lysoPLipase"/>
</dbReference>
<feature type="short sequence motif" description="GXSXG" evidence="2">
    <location>
        <begin position="81"/>
        <end position="85"/>
    </location>
</feature>
<dbReference type="SUPFAM" id="SSF52151">
    <property type="entry name" value="FabD/lysophospholipase-like"/>
    <property type="match status" value="1"/>
</dbReference>
<evidence type="ECO:0000313" key="5">
    <source>
        <dbReference type="EMBL" id="SIS91557.1"/>
    </source>
</evidence>
<organism evidence="5 6">
    <name type="scientific">Kaistella chaponensis</name>
    <dbReference type="NCBI Taxonomy" id="713588"/>
    <lineage>
        <taxon>Bacteria</taxon>
        <taxon>Pseudomonadati</taxon>
        <taxon>Bacteroidota</taxon>
        <taxon>Flavobacteriia</taxon>
        <taxon>Flavobacteriales</taxon>
        <taxon>Weeksellaceae</taxon>
        <taxon>Chryseobacterium group</taxon>
        <taxon>Kaistella</taxon>
    </lineage>
</organism>
<feature type="active site" description="Proton acceptor" evidence="2">
    <location>
        <position position="379"/>
    </location>
</feature>
<evidence type="ECO:0000256" key="3">
    <source>
        <dbReference type="SAM" id="Phobius"/>
    </source>
</evidence>
<dbReference type="PROSITE" id="PS51635">
    <property type="entry name" value="PNPLA"/>
    <property type="match status" value="1"/>
</dbReference>
<dbReference type="STRING" id="713588.SAMN05421789_1116"/>
<name>A0A1N7MZL0_9FLAO</name>
<evidence type="ECO:0000313" key="6">
    <source>
        <dbReference type="Proteomes" id="UP000185839"/>
    </source>
</evidence>
<evidence type="ECO:0000256" key="2">
    <source>
        <dbReference type="PROSITE-ProRule" id="PRU01161"/>
    </source>
</evidence>